<dbReference type="FunCoup" id="R7VHZ2">
    <property type="interactions" value="3"/>
</dbReference>
<dbReference type="CDD" id="cd16021">
    <property type="entry name" value="ALP_like"/>
    <property type="match status" value="1"/>
</dbReference>
<reference evidence="3" key="3">
    <citation type="submission" date="2015-06" db="UniProtKB">
        <authorList>
            <consortium name="EnsemblMetazoa"/>
        </authorList>
    </citation>
    <scope>IDENTIFICATION</scope>
</reference>
<dbReference type="InterPro" id="IPR004245">
    <property type="entry name" value="DUF229"/>
</dbReference>
<reference evidence="2 4" key="2">
    <citation type="journal article" date="2013" name="Nature">
        <title>Insights into bilaterian evolution from three spiralian genomes.</title>
        <authorList>
            <person name="Simakov O."/>
            <person name="Marletaz F."/>
            <person name="Cho S.J."/>
            <person name="Edsinger-Gonzales E."/>
            <person name="Havlak P."/>
            <person name="Hellsten U."/>
            <person name="Kuo D.H."/>
            <person name="Larsson T."/>
            <person name="Lv J."/>
            <person name="Arendt D."/>
            <person name="Savage R."/>
            <person name="Osoegawa K."/>
            <person name="de Jong P."/>
            <person name="Grimwood J."/>
            <person name="Chapman J.A."/>
            <person name="Shapiro H."/>
            <person name="Aerts A."/>
            <person name="Otillar R.P."/>
            <person name="Terry A.Y."/>
            <person name="Boore J.L."/>
            <person name="Grigoriev I.V."/>
            <person name="Lindberg D.R."/>
            <person name="Seaver E.C."/>
            <person name="Weisblat D.A."/>
            <person name="Putnam N.H."/>
            <person name="Rokhsar D.S."/>
        </authorList>
    </citation>
    <scope>NUCLEOTIDE SEQUENCE</scope>
    <source>
        <strain evidence="2 4">I ESC-2004</strain>
    </source>
</reference>
<dbReference type="SUPFAM" id="SSF53649">
    <property type="entry name" value="Alkaline phosphatase-like"/>
    <property type="match status" value="1"/>
</dbReference>
<feature type="signal peptide" evidence="1">
    <location>
        <begin position="1"/>
        <end position="31"/>
    </location>
</feature>
<sequence>MTTFPKLLLCLTVITVFVVLLLALYSQPWTATQPGKQIKYVVNTPGCNIVDVDPFDEAVQHMVRKLDPLQCNATTALTYIEGSMLRINRSVLNAHYAHRGFSHCEYQAIHRPQAPSDDRFVYGELIEILTDSLIKDEFIRISCMANDSLMMYTNFHTVIQHRTKSGNLKDNNVIMVGVDSVSRLNFIRQFPKTRRFMLEMLGGVEYKGYNKVDDNTFVNLVPMFSGKFVKELDWDEVLNKPFDDVPFIWKNFSQKGYVTAIAEDAPNIAIFNYDKPGFHHPPTDHYLRPFSLALEDHRSLWNTNHDCFGPTLESDIVLNYVEQFISHYEGSVPFWVLAFITRLTHDNIHKASLADDSYLNFFRNLHKNGRLKNAFVIFFSDHGMRFGEIRETSIGKLEERLPFLYVAVPEAFKSTQPKQYQNLITNSERLTTPFDIYEVLSFIVNADKPLKYENPLRQRGMNLFCEISPERTCEDAGIDAHWCTCYGQEVVDPASEEIQTAVAFLVRYINRKLEVHHGLCEVLSLEAVTDARKISSEASQFLLTFKTQPGGALFEATVFLRGDGTSAISGDISRINAYGDQSMCIENHGHKKFCMCT</sequence>
<dbReference type="FunFam" id="3.40.720.10:FF:000017">
    <property type="entry name" value="Predicted protein"/>
    <property type="match status" value="1"/>
</dbReference>
<organism evidence="2">
    <name type="scientific">Capitella teleta</name>
    <name type="common">Polychaete worm</name>
    <dbReference type="NCBI Taxonomy" id="283909"/>
    <lineage>
        <taxon>Eukaryota</taxon>
        <taxon>Metazoa</taxon>
        <taxon>Spiralia</taxon>
        <taxon>Lophotrochozoa</taxon>
        <taxon>Annelida</taxon>
        <taxon>Polychaeta</taxon>
        <taxon>Sedentaria</taxon>
        <taxon>Scolecida</taxon>
        <taxon>Capitellidae</taxon>
        <taxon>Capitella</taxon>
    </lineage>
</organism>
<dbReference type="Pfam" id="PF02995">
    <property type="entry name" value="DUF229"/>
    <property type="match status" value="1"/>
</dbReference>
<evidence type="ECO:0000313" key="2">
    <source>
        <dbReference type="EMBL" id="ELU18214.1"/>
    </source>
</evidence>
<protein>
    <recommendedName>
        <fullName evidence="5">Sulfatase N-terminal domain-containing protein</fullName>
    </recommendedName>
</protein>
<gene>
    <name evidence="2" type="ORF">CAPTEDRAFT_138366</name>
</gene>
<evidence type="ECO:0000313" key="3">
    <source>
        <dbReference type="EnsemblMetazoa" id="CapteP138366"/>
    </source>
</evidence>
<dbReference type="PANTHER" id="PTHR10974:SF1">
    <property type="entry name" value="FI08016P-RELATED"/>
    <property type="match status" value="1"/>
</dbReference>
<feature type="chain" id="PRO_5008789077" description="Sulfatase N-terminal domain-containing protein" evidence="1">
    <location>
        <begin position="32"/>
        <end position="597"/>
    </location>
</feature>
<accession>R7VHZ2</accession>
<dbReference type="Gene3D" id="3.40.720.10">
    <property type="entry name" value="Alkaline Phosphatase, subunit A"/>
    <property type="match status" value="1"/>
</dbReference>
<dbReference type="EMBL" id="KB292047">
    <property type="protein sequence ID" value="ELU18214.1"/>
    <property type="molecule type" value="Genomic_DNA"/>
</dbReference>
<reference evidence="4" key="1">
    <citation type="submission" date="2012-12" db="EMBL/GenBank/DDBJ databases">
        <authorList>
            <person name="Hellsten U."/>
            <person name="Grimwood J."/>
            <person name="Chapman J.A."/>
            <person name="Shapiro H."/>
            <person name="Aerts A."/>
            <person name="Otillar R.P."/>
            <person name="Terry A.Y."/>
            <person name="Boore J.L."/>
            <person name="Simakov O."/>
            <person name="Marletaz F."/>
            <person name="Cho S.-J."/>
            <person name="Edsinger-Gonzales E."/>
            <person name="Havlak P."/>
            <person name="Kuo D.-H."/>
            <person name="Larsson T."/>
            <person name="Lv J."/>
            <person name="Arendt D."/>
            <person name="Savage R."/>
            <person name="Osoegawa K."/>
            <person name="de Jong P."/>
            <person name="Lindberg D.R."/>
            <person name="Seaver E.C."/>
            <person name="Weisblat D.A."/>
            <person name="Putnam N.H."/>
            <person name="Grigoriev I.V."/>
            <person name="Rokhsar D.S."/>
        </authorList>
    </citation>
    <scope>NUCLEOTIDE SEQUENCE</scope>
    <source>
        <strain evidence="4">I ESC-2004</strain>
    </source>
</reference>
<dbReference type="InterPro" id="IPR017850">
    <property type="entry name" value="Alkaline_phosphatase_core_sf"/>
</dbReference>
<dbReference type="PANTHER" id="PTHR10974">
    <property type="entry name" value="FI08016P-RELATED"/>
    <property type="match status" value="1"/>
</dbReference>
<dbReference type="GO" id="GO:0005615">
    <property type="term" value="C:extracellular space"/>
    <property type="evidence" value="ECO:0007669"/>
    <property type="project" value="TreeGrafter"/>
</dbReference>
<evidence type="ECO:0008006" key="5">
    <source>
        <dbReference type="Google" id="ProtNLM"/>
    </source>
</evidence>
<dbReference type="STRING" id="283909.R7VHZ2"/>
<dbReference type="HOGENOM" id="CLU_018076_2_1_1"/>
<proteinExistence type="predicted"/>
<evidence type="ECO:0000256" key="1">
    <source>
        <dbReference type="SAM" id="SignalP"/>
    </source>
</evidence>
<dbReference type="EMBL" id="AMQN01016417">
    <property type="status" value="NOT_ANNOTATED_CDS"/>
    <property type="molecule type" value="Genomic_DNA"/>
</dbReference>
<dbReference type="AlphaFoldDB" id="R7VHZ2"/>
<name>R7VHZ2_CAPTE</name>
<keyword evidence="4" id="KW-1185">Reference proteome</keyword>
<dbReference type="OrthoDB" id="413313at2759"/>
<keyword evidence="1" id="KW-0732">Signal</keyword>
<dbReference type="Proteomes" id="UP000014760">
    <property type="component" value="Unassembled WGS sequence"/>
</dbReference>
<evidence type="ECO:0000313" key="4">
    <source>
        <dbReference type="Proteomes" id="UP000014760"/>
    </source>
</evidence>
<dbReference type="EnsemblMetazoa" id="CapteT138366">
    <property type="protein sequence ID" value="CapteP138366"/>
    <property type="gene ID" value="CapteG138366"/>
</dbReference>
<dbReference type="OMA" id="CIPLENG"/>